<evidence type="ECO:0000313" key="2">
    <source>
        <dbReference type="Proteomes" id="UP001055658"/>
    </source>
</evidence>
<name>A0ABY4VDX7_9GAMM</name>
<accession>A0ABY4VDX7</accession>
<reference evidence="1" key="1">
    <citation type="submission" date="2022-02" db="EMBL/GenBank/DDBJ databases">
        <title>Coral-associated bacteria.</title>
        <authorList>
            <person name="Tang K."/>
            <person name="Wang X."/>
        </authorList>
    </citation>
    <scope>NUCLEOTIDE SEQUENCE</scope>
    <source>
        <strain evidence="1">SCSIO 43006</strain>
    </source>
</reference>
<gene>
    <name evidence="1" type="ORF">MJO52_05105</name>
</gene>
<protein>
    <recommendedName>
        <fullName evidence="3">LIM zinc-binding domain-containing protein</fullName>
    </recommendedName>
</protein>
<evidence type="ECO:0000313" key="1">
    <source>
        <dbReference type="EMBL" id="USD22510.1"/>
    </source>
</evidence>
<organism evidence="1 2">
    <name type="scientific">Microbulbifer variabilis</name>
    <dbReference type="NCBI Taxonomy" id="266805"/>
    <lineage>
        <taxon>Bacteria</taxon>
        <taxon>Pseudomonadati</taxon>
        <taxon>Pseudomonadota</taxon>
        <taxon>Gammaproteobacteria</taxon>
        <taxon>Cellvibrionales</taxon>
        <taxon>Microbulbiferaceae</taxon>
        <taxon>Microbulbifer</taxon>
    </lineage>
</organism>
<evidence type="ECO:0008006" key="3">
    <source>
        <dbReference type="Google" id="ProtNLM"/>
    </source>
</evidence>
<sequence>MNTRYLDEGFPLLHWATEVEAVCPKCNEVGVFSGNPYWKDWHATFFCHGCSHSLQTDRDGWHGPVLGMGRRPCSTCGHQWVRVEKVFDDASKINGESTKSKCPQCKSENEVSLKFTRTEPTDHAIDPFFGLELALKEDTRHGTVWAYGATHLEQLKLYTSAQLREGDGTKWSYFTRHPKWLKTSKNRKMVLKAISKLEKRLITNKGSG</sequence>
<dbReference type="RefSeq" id="WP_252084868.1">
    <property type="nucleotide sequence ID" value="NZ_CP092418.1"/>
</dbReference>
<dbReference type="EMBL" id="CP092418">
    <property type="protein sequence ID" value="USD22510.1"/>
    <property type="molecule type" value="Genomic_DNA"/>
</dbReference>
<keyword evidence="2" id="KW-1185">Reference proteome</keyword>
<proteinExistence type="predicted"/>
<dbReference type="Proteomes" id="UP001055658">
    <property type="component" value="Chromosome"/>
</dbReference>